<accession>A0A918KV51</accession>
<reference evidence="2" key="1">
    <citation type="journal article" date="2014" name="Int. J. Syst. Evol. Microbiol.">
        <title>Complete genome sequence of Corynebacterium casei LMG S-19264T (=DSM 44701T), isolated from a smear-ripened cheese.</title>
        <authorList>
            <consortium name="US DOE Joint Genome Institute (JGI-PGF)"/>
            <person name="Walter F."/>
            <person name="Albersmeier A."/>
            <person name="Kalinowski J."/>
            <person name="Ruckert C."/>
        </authorList>
    </citation>
    <scope>NUCLEOTIDE SEQUENCE</scope>
    <source>
        <strain evidence="2">JCM 4346</strain>
    </source>
</reference>
<dbReference type="Gene3D" id="2.30.110.10">
    <property type="entry name" value="Electron Transport, Fmn-binding Protein, Chain A"/>
    <property type="match status" value="1"/>
</dbReference>
<keyword evidence="3" id="KW-1185">Reference proteome</keyword>
<sequence length="359" mass="38207">MDAENRPAAVSAIAVHRTRWVNRIVLALLRSRWQAAVPGLCALAFLGRRTGRPVTLPVQYAREDDQLVVLAGRAADKQWWRNFTQPHEVGVLVDRVTYEGIGRLVPVGHPGRIAAERAYGRRHPHVRISRDDPLIVVTLSSDGVPSAEPKRSGPVGEPSAPAGLRLWGQWWRWTTLGEAAGFCVPAAAGAIASDASTAIAWPMLVAAGTAEGALLGAAQAHVLARVMPDLRPRRWVAATAVAAGFAWMLGLLPSLVAPRVGFSPAVAGLAAVDGVLVLLSLGTAQWWVLHRHVTDAWKWIPATAAAWLAGLAVFFSVTMPLWQPGQSPLLIAGIGVLAGLLMAGTVAAVTGWALVRLLR</sequence>
<dbReference type="InterPro" id="IPR004378">
    <property type="entry name" value="F420H2_quin_Rdtase"/>
</dbReference>
<proteinExistence type="predicted"/>
<dbReference type="EMBL" id="BMSX01000015">
    <property type="protein sequence ID" value="GGR35183.1"/>
    <property type="molecule type" value="Genomic_DNA"/>
</dbReference>
<keyword evidence="1" id="KW-0472">Membrane</keyword>
<evidence type="ECO:0000313" key="3">
    <source>
        <dbReference type="Proteomes" id="UP000658320"/>
    </source>
</evidence>
<feature type="transmembrane region" description="Helical" evidence="1">
    <location>
        <begin position="235"/>
        <end position="256"/>
    </location>
</feature>
<gene>
    <name evidence="2" type="ORF">GCM10010251_59290</name>
</gene>
<dbReference type="InterPro" id="IPR012349">
    <property type="entry name" value="Split_barrel_FMN-bd"/>
</dbReference>
<organism evidence="2 3">
    <name type="scientific">Streptomyces aurantiogriseus</name>
    <dbReference type="NCBI Taxonomy" id="66870"/>
    <lineage>
        <taxon>Bacteria</taxon>
        <taxon>Bacillati</taxon>
        <taxon>Actinomycetota</taxon>
        <taxon>Actinomycetes</taxon>
        <taxon>Kitasatosporales</taxon>
        <taxon>Streptomycetaceae</taxon>
        <taxon>Streptomyces</taxon>
    </lineage>
</organism>
<feature type="transmembrane region" description="Helical" evidence="1">
    <location>
        <begin position="299"/>
        <end position="323"/>
    </location>
</feature>
<reference evidence="2" key="2">
    <citation type="submission" date="2020-09" db="EMBL/GenBank/DDBJ databases">
        <authorList>
            <person name="Sun Q."/>
            <person name="Ohkuma M."/>
        </authorList>
    </citation>
    <scope>NUCLEOTIDE SEQUENCE</scope>
    <source>
        <strain evidence="2">JCM 4346</strain>
    </source>
</reference>
<evidence type="ECO:0000256" key="1">
    <source>
        <dbReference type="SAM" id="Phobius"/>
    </source>
</evidence>
<keyword evidence="1" id="KW-0812">Transmembrane</keyword>
<dbReference type="SUPFAM" id="SSF50475">
    <property type="entry name" value="FMN-binding split barrel"/>
    <property type="match status" value="1"/>
</dbReference>
<name>A0A918KV51_9ACTN</name>
<protein>
    <recommendedName>
        <fullName evidence="4">Nitroreductase family deazaflavin-dependent oxidoreductase</fullName>
    </recommendedName>
</protein>
<dbReference type="GO" id="GO:0016491">
    <property type="term" value="F:oxidoreductase activity"/>
    <property type="evidence" value="ECO:0007669"/>
    <property type="project" value="InterPro"/>
</dbReference>
<evidence type="ECO:0000313" key="2">
    <source>
        <dbReference type="EMBL" id="GGR35183.1"/>
    </source>
</evidence>
<comment type="caution">
    <text evidence="2">The sequence shown here is derived from an EMBL/GenBank/DDBJ whole genome shotgun (WGS) entry which is preliminary data.</text>
</comment>
<dbReference type="Pfam" id="PF04075">
    <property type="entry name" value="F420H2_quin_red"/>
    <property type="match status" value="1"/>
</dbReference>
<feature type="transmembrane region" description="Helical" evidence="1">
    <location>
        <begin position="262"/>
        <end position="287"/>
    </location>
</feature>
<evidence type="ECO:0008006" key="4">
    <source>
        <dbReference type="Google" id="ProtNLM"/>
    </source>
</evidence>
<dbReference type="AlphaFoldDB" id="A0A918KV51"/>
<feature type="transmembrane region" description="Helical" evidence="1">
    <location>
        <begin position="329"/>
        <end position="355"/>
    </location>
</feature>
<keyword evidence="1" id="KW-1133">Transmembrane helix</keyword>
<dbReference type="Proteomes" id="UP000658320">
    <property type="component" value="Unassembled WGS sequence"/>
</dbReference>